<keyword evidence="2" id="KW-0560">Oxidoreductase</keyword>
<dbReference type="EMBL" id="SHKL01000001">
    <property type="protein sequence ID" value="RZT87863.1"/>
    <property type="molecule type" value="Genomic_DNA"/>
</dbReference>
<dbReference type="InterPro" id="IPR036291">
    <property type="entry name" value="NAD(P)-bd_dom_sf"/>
</dbReference>
<comment type="pathway">
    <text evidence="2">Carbohydrate biosynthesis; dTDP-L-rhamnose biosynthesis.</text>
</comment>
<evidence type="ECO:0000313" key="6">
    <source>
        <dbReference type="Proteomes" id="UP000291591"/>
    </source>
</evidence>
<organism evidence="5 6">
    <name type="scientific">Pseudonocardia sediminis</name>
    <dbReference type="NCBI Taxonomy" id="1397368"/>
    <lineage>
        <taxon>Bacteria</taxon>
        <taxon>Bacillati</taxon>
        <taxon>Actinomycetota</taxon>
        <taxon>Actinomycetes</taxon>
        <taxon>Pseudonocardiales</taxon>
        <taxon>Pseudonocardiaceae</taxon>
        <taxon>Pseudonocardia</taxon>
    </lineage>
</organism>
<comment type="caution">
    <text evidence="5">The sequence shown here is derived from an EMBL/GenBank/DDBJ whole genome shotgun (WGS) entry which is preliminary data.</text>
</comment>
<feature type="region of interest" description="Disordered" evidence="3">
    <location>
        <begin position="1"/>
        <end position="25"/>
    </location>
</feature>
<gene>
    <name evidence="5" type="ORF">EV383_4795</name>
</gene>
<dbReference type="GO" id="GO:0008831">
    <property type="term" value="F:dTDP-4-dehydrorhamnose reductase activity"/>
    <property type="evidence" value="ECO:0007669"/>
    <property type="project" value="UniProtKB-EC"/>
</dbReference>
<dbReference type="EC" id="1.1.1.133" evidence="2"/>
<evidence type="ECO:0000313" key="5">
    <source>
        <dbReference type="EMBL" id="RZT87863.1"/>
    </source>
</evidence>
<evidence type="ECO:0000256" key="3">
    <source>
        <dbReference type="SAM" id="MobiDB-lite"/>
    </source>
</evidence>
<evidence type="ECO:0000256" key="1">
    <source>
        <dbReference type="ARBA" id="ARBA00010944"/>
    </source>
</evidence>
<evidence type="ECO:0000259" key="4">
    <source>
        <dbReference type="Pfam" id="PF04321"/>
    </source>
</evidence>
<dbReference type="PANTHER" id="PTHR10491:SF4">
    <property type="entry name" value="METHIONINE ADENOSYLTRANSFERASE 2 SUBUNIT BETA"/>
    <property type="match status" value="1"/>
</dbReference>
<dbReference type="CDD" id="cd05254">
    <property type="entry name" value="dTDP_HR_like_SDR_e"/>
    <property type="match status" value="1"/>
</dbReference>
<protein>
    <recommendedName>
        <fullName evidence="2">dTDP-4-dehydrorhamnose reductase</fullName>
        <ecNumber evidence="2">1.1.1.133</ecNumber>
    </recommendedName>
</protein>
<dbReference type="AlphaFoldDB" id="A0A4Q7V522"/>
<keyword evidence="2" id="KW-0521">NADP</keyword>
<comment type="similarity">
    <text evidence="1 2">Belongs to the dTDP-4-dehydrorhamnose reductase family.</text>
</comment>
<dbReference type="InterPro" id="IPR005913">
    <property type="entry name" value="dTDP_dehydrorham_reduct"/>
</dbReference>
<feature type="domain" description="RmlD-like substrate binding" evidence="4">
    <location>
        <begin position="32"/>
        <end position="303"/>
    </location>
</feature>
<proteinExistence type="inferred from homology"/>
<dbReference type="InterPro" id="IPR029903">
    <property type="entry name" value="RmlD-like-bd"/>
</dbReference>
<dbReference type="Pfam" id="PF04321">
    <property type="entry name" value="RmlD_sub_bind"/>
    <property type="match status" value="1"/>
</dbReference>
<dbReference type="SUPFAM" id="SSF51735">
    <property type="entry name" value="NAD(P)-binding Rossmann-fold domains"/>
    <property type="match status" value="1"/>
</dbReference>
<dbReference type="Gene3D" id="3.90.25.10">
    <property type="entry name" value="UDP-galactose 4-epimerase, domain 1"/>
    <property type="match status" value="1"/>
</dbReference>
<sequence length="307" mass="31480">MSESARADVARGRHGRGAMPGRSSTRGADVRAVVLGAGGQLGRALVAALPGALALTREQLDIGDPHAVDAFDWTRVDTVFNAAAYTAVDRAETDRAAAWRTNATGPANLARASVRHGLTLVHVSTEYVFDGTAAGPIPEDAPLSPAGVYGASKAAGEVAVAAVPRHVVARTSWLVGDGHNFVATMLGLAGRGVSPTVVDDQVGRPTFAPDLAAALVALAGAESGTYHVTGDGEPVSWAGLAREVFAHAGRDPADVRPVTTAEYTADRPGTAPRPANSVLDLSRLTRAGITVPAWRDSLATHLAGATR</sequence>
<name>A0A4Q7V522_PSEST</name>
<dbReference type="Proteomes" id="UP000291591">
    <property type="component" value="Unassembled WGS sequence"/>
</dbReference>
<comment type="function">
    <text evidence="2">Catalyzes the reduction of dTDP-6-deoxy-L-lyxo-4-hexulose to yield dTDP-L-rhamnose.</text>
</comment>
<dbReference type="NCBIfam" id="TIGR01214">
    <property type="entry name" value="rmlD"/>
    <property type="match status" value="1"/>
</dbReference>
<evidence type="ECO:0000256" key="2">
    <source>
        <dbReference type="RuleBase" id="RU364082"/>
    </source>
</evidence>
<reference evidence="5 6" key="1">
    <citation type="submission" date="2019-02" db="EMBL/GenBank/DDBJ databases">
        <title>Sequencing the genomes of 1000 actinobacteria strains.</title>
        <authorList>
            <person name="Klenk H.-P."/>
        </authorList>
    </citation>
    <scope>NUCLEOTIDE SEQUENCE [LARGE SCALE GENOMIC DNA]</scope>
    <source>
        <strain evidence="5 6">DSM 45779</strain>
    </source>
</reference>
<dbReference type="GO" id="GO:0019305">
    <property type="term" value="P:dTDP-rhamnose biosynthetic process"/>
    <property type="evidence" value="ECO:0007669"/>
    <property type="project" value="UniProtKB-UniPathway"/>
</dbReference>
<feature type="compositionally biased region" description="Basic and acidic residues" evidence="3">
    <location>
        <begin position="1"/>
        <end position="11"/>
    </location>
</feature>
<dbReference type="Gene3D" id="3.40.50.720">
    <property type="entry name" value="NAD(P)-binding Rossmann-like Domain"/>
    <property type="match status" value="1"/>
</dbReference>
<dbReference type="UniPathway" id="UPA00124"/>
<keyword evidence="6" id="KW-1185">Reference proteome</keyword>
<dbReference type="GO" id="GO:0005829">
    <property type="term" value="C:cytosol"/>
    <property type="evidence" value="ECO:0007669"/>
    <property type="project" value="TreeGrafter"/>
</dbReference>
<accession>A0A4Q7V522</accession>
<dbReference type="PANTHER" id="PTHR10491">
    <property type="entry name" value="DTDP-4-DEHYDRORHAMNOSE REDUCTASE"/>
    <property type="match status" value="1"/>
</dbReference>